<proteinExistence type="predicted"/>
<accession>A0ABU3TD15</accession>
<organism evidence="1 2">
    <name type="scientific">Hymenobacter endophyticus</name>
    <dbReference type="NCBI Taxonomy" id="3076335"/>
    <lineage>
        <taxon>Bacteria</taxon>
        <taxon>Pseudomonadati</taxon>
        <taxon>Bacteroidota</taxon>
        <taxon>Cytophagia</taxon>
        <taxon>Cytophagales</taxon>
        <taxon>Hymenobacteraceae</taxon>
        <taxon>Hymenobacter</taxon>
    </lineage>
</organism>
<keyword evidence="2" id="KW-1185">Reference proteome</keyword>
<name>A0ABU3TD15_9BACT</name>
<protein>
    <recommendedName>
        <fullName evidence="3">HDOD domain-containing protein</fullName>
    </recommendedName>
</protein>
<evidence type="ECO:0000313" key="1">
    <source>
        <dbReference type="EMBL" id="MDU0369250.1"/>
    </source>
</evidence>
<dbReference type="RefSeq" id="WP_315996769.1">
    <property type="nucleotide sequence ID" value="NZ_JAWDJT010000002.1"/>
</dbReference>
<evidence type="ECO:0000313" key="2">
    <source>
        <dbReference type="Proteomes" id="UP001250698"/>
    </source>
</evidence>
<reference evidence="1 2" key="1">
    <citation type="submission" date="2023-10" db="EMBL/GenBank/DDBJ databases">
        <title>Hymenobacter endophyticus sp. nov., an isolate from the leaf tissues of wheat.</title>
        <authorList>
            <person name="Dai Y."/>
        </authorList>
    </citation>
    <scope>NUCLEOTIDE SEQUENCE [LARGE SCALE GENOMIC DNA]</scope>
    <source>
        <strain evidence="1 2">ZK17L-C2</strain>
    </source>
</reference>
<dbReference type="EMBL" id="JAWDJT010000002">
    <property type="protein sequence ID" value="MDU0369250.1"/>
    <property type="molecule type" value="Genomic_DNA"/>
</dbReference>
<sequence length="321" mass="34767">MPASVSWLDALPPDIYEQLAHCLSLHGMAAAELLSRPEAQDLAALTGLSTGKIQALNQIQTQAELLHQLATEPLALYQLLLLGRLTLETSLAAPVLAYVQQQMRIDAAQLGTLKAYCLELGGAFLVTLEEHVPAPAGLASLSLHRLVVEEEFARMLATQPAPAPPAANLRLAEPQLQMLRLALLLVHSLPNTTDHPFLRAVAQLPNLQPAALEPLIEHLGRVRAQEQLTLTMPELVQLYQGMQVCGMVFVSDVMSRIGLEDAFPVLSEEEATASEAAPVSNRQAVGEMVSGFTHWVQHTFPDAPEIQHARQEILALADTLG</sequence>
<comment type="caution">
    <text evidence="1">The sequence shown here is derived from an EMBL/GenBank/DDBJ whole genome shotgun (WGS) entry which is preliminary data.</text>
</comment>
<gene>
    <name evidence="1" type="ORF">ROI90_02485</name>
</gene>
<evidence type="ECO:0008006" key="3">
    <source>
        <dbReference type="Google" id="ProtNLM"/>
    </source>
</evidence>
<dbReference type="Proteomes" id="UP001250698">
    <property type="component" value="Unassembled WGS sequence"/>
</dbReference>